<proteinExistence type="predicted"/>
<dbReference type="VEuPathDB" id="PiroplasmaDB:TOT_020000213"/>
<dbReference type="Proteomes" id="UP000003786">
    <property type="component" value="Chromosome 2"/>
</dbReference>
<dbReference type="GeneID" id="20714384"/>
<protein>
    <submittedName>
        <fullName evidence="1">Uncharacterized protein</fullName>
    </submittedName>
</protein>
<dbReference type="RefSeq" id="XP_009690243.1">
    <property type="nucleotide sequence ID" value="XM_009691948.1"/>
</dbReference>
<name>J4CCT3_THEOR</name>
<dbReference type="EMBL" id="AP011947">
    <property type="protein sequence ID" value="BAM39942.1"/>
    <property type="molecule type" value="Genomic_DNA"/>
</dbReference>
<gene>
    <name evidence="1" type="ORF">TOT_020000213</name>
</gene>
<organism evidence="1 2">
    <name type="scientific">Theileria orientalis strain Shintoku</name>
    <dbReference type="NCBI Taxonomy" id="869250"/>
    <lineage>
        <taxon>Eukaryota</taxon>
        <taxon>Sar</taxon>
        <taxon>Alveolata</taxon>
        <taxon>Apicomplexa</taxon>
        <taxon>Aconoidasida</taxon>
        <taxon>Piroplasmida</taxon>
        <taxon>Theileriidae</taxon>
        <taxon>Theileria</taxon>
    </lineage>
</organism>
<dbReference type="AlphaFoldDB" id="J4CCT3"/>
<dbReference type="KEGG" id="tot:TOT_020000213"/>
<reference evidence="1 2" key="1">
    <citation type="journal article" date="2012" name="MBio">
        <title>Comparative genome analysis of three eukaryotic parasites with differing abilities to transform leukocytes reveals key mediators of Theileria-induced leukocyte transformation.</title>
        <authorList>
            <person name="Hayashida K."/>
            <person name="Hara Y."/>
            <person name="Abe T."/>
            <person name="Yamasaki C."/>
            <person name="Toyoda A."/>
            <person name="Kosuge T."/>
            <person name="Suzuki Y."/>
            <person name="Sato Y."/>
            <person name="Kawashima S."/>
            <person name="Katayama T."/>
            <person name="Wakaguri H."/>
            <person name="Inoue N."/>
            <person name="Homma K."/>
            <person name="Tada-Umezaki M."/>
            <person name="Yagi Y."/>
            <person name="Fujii Y."/>
            <person name="Habara T."/>
            <person name="Kanehisa M."/>
            <person name="Watanabe H."/>
            <person name="Ito K."/>
            <person name="Gojobori T."/>
            <person name="Sugawara H."/>
            <person name="Imanishi T."/>
            <person name="Weir W."/>
            <person name="Gardner M."/>
            <person name="Pain A."/>
            <person name="Shiels B."/>
            <person name="Hattori M."/>
            <person name="Nene V."/>
            <person name="Sugimoto C."/>
        </authorList>
    </citation>
    <scope>NUCLEOTIDE SEQUENCE [LARGE SCALE GENOMIC DNA]</scope>
    <source>
        <strain evidence="1 2">Shintoku</strain>
    </source>
</reference>
<evidence type="ECO:0000313" key="1">
    <source>
        <dbReference type="EMBL" id="BAM39942.1"/>
    </source>
</evidence>
<evidence type="ECO:0000313" key="2">
    <source>
        <dbReference type="Proteomes" id="UP000003786"/>
    </source>
</evidence>
<keyword evidence="2" id="KW-1185">Reference proteome</keyword>
<accession>J4CCT3</accession>
<sequence>MNEFYANLRQISSYTLDAVGHTFGQESGSDVNIKGRYFDFLSHGYQAKFQHTITSE</sequence>